<evidence type="ECO:0000313" key="3">
    <source>
        <dbReference type="Proteomes" id="UP000013827"/>
    </source>
</evidence>
<dbReference type="PaxDb" id="2903-EOD07917"/>
<protein>
    <recommendedName>
        <fullName evidence="4">Exostosin GT47 domain-containing protein</fullName>
    </recommendedName>
</protein>
<feature type="signal peptide" evidence="1">
    <location>
        <begin position="1"/>
        <end position="16"/>
    </location>
</feature>
<organism evidence="2 3">
    <name type="scientific">Emiliania huxleyi (strain CCMP1516)</name>
    <dbReference type="NCBI Taxonomy" id="280463"/>
    <lineage>
        <taxon>Eukaryota</taxon>
        <taxon>Haptista</taxon>
        <taxon>Haptophyta</taxon>
        <taxon>Prymnesiophyceae</taxon>
        <taxon>Isochrysidales</taxon>
        <taxon>Noelaerhabdaceae</taxon>
        <taxon>Emiliania</taxon>
    </lineage>
</organism>
<dbReference type="AlphaFoldDB" id="A0A0D3I9I2"/>
<feature type="chain" id="PRO_5044277923" description="Exostosin GT47 domain-containing protein" evidence="1">
    <location>
        <begin position="17"/>
        <end position="407"/>
    </location>
</feature>
<name>A0A0D3I9I2_EMIH1</name>
<evidence type="ECO:0000256" key="1">
    <source>
        <dbReference type="SAM" id="SignalP"/>
    </source>
</evidence>
<evidence type="ECO:0000313" key="2">
    <source>
        <dbReference type="EnsemblProtists" id="EOD07917"/>
    </source>
</evidence>
<reference evidence="2" key="2">
    <citation type="submission" date="2024-10" db="UniProtKB">
        <authorList>
            <consortium name="EnsemblProtists"/>
        </authorList>
    </citation>
    <scope>IDENTIFICATION</scope>
</reference>
<dbReference type="HOGENOM" id="CLU_676943_0_0_1"/>
<dbReference type="KEGG" id="ehx:EMIHUDRAFT_438432"/>
<keyword evidence="3" id="KW-1185">Reference proteome</keyword>
<evidence type="ECO:0008006" key="4">
    <source>
        <dbReference type="Google" id="ProtNLM"/>
    </source>
</evidence>
<proteinExistence type="predicted"/>
<sequence>MYTSLLLLLARSGSDSALDANTTERFGPSSRVLPRCNVHVFEPVHKTSTKSRQGGSTESQYDVFSRIAPRVNSTPRSSADWILFGSDLTFRDAHRHPAIRELIELAANSTVPIVASSFFIHTRVPHLRRRSVYIFSEMETRSEQILVPFALTVGSKLDGLAPPTAWENRRTALFVGHVPQLWISTTRWRIWRQLYNRSDATVASPDVWTLGIGLECARNGTWQEHCTGLHGPVNMSCDLKPRSATRCRAVLREPGFLRDFVAAGGAVVPSKLGRDAYLRAGLDHKFCIVAAGDYPNTGKYIEAIIFASRGGCVPVFIGVSPRSLAFGSVIDYRRVALWSGVSSLGSNLDLWRRWSAEQVRPMMEYARTVGKLLDYDAEGAEQALREVCRRVRIGRGPEPAMGGRVYG</sequence>
<dbReference type="RefSeq" id="XP_005760346.1">
    <property type="nucleotide sequence ID" value="XM_005760289.1"/>
</dbReference>
<accession>A0A0D3I9I2</accession>
<dbReference type="Proteomes" id="UP000013827">
    <property type="component" value="Unassembled WGS sequence"/>
</dbReference>
<dbReference type="EnsemblProtists" id="EOD07917">
    <property type="protein sequence ID" value="EOD07917"/>
    <property type="gene ID" value="EMIHUDRAFT_438432"/>
</dbReference>
<keyword evidence="1" id="KW-0732">Signal</keyword>
<dbReference type="GeneID" id="17254067"/>
<reference evidence="3" key="1">
    <citation type="journal article" date="2013" name="Nature">
        <title>Pan genome of the phytoplankton Emiliania underpins its global distribution.</title>
        <authorList>
            <person name="Read B.A."/>
            <person name="Kegel J."/>
            <person name="Klute M.J."/>
            <person name="Kuo A."/>
            <person name="Lefebvre S.C."/>
            <person name="Maumus F."/>
            <person name="Mayer C."/>
            <person name="Miller J."/>
            <person name="Monier A."/>
            <person name="Salamov A."/>
            <person name="Young J."/>
            <person name="Aguilar M."/>
            <person name="Claverie J.M."/>
            <person name="Frickenhaus S."/>
            <person name="Gonzalez K."/>
            <person name="Herman E.K."/>
            <person name="Lin Y.C."/>
            <person name="Napier J."/>
            <person name="Ogata H."/>
            <person name="Sarno A.F."/>
            <person name="Shmutz J."/>
            <person name="Schroeder D."/>
            <person name="de Vargas C."/>
            <person name="Verret F."/>
            <person name="von Dassow P."/>
            <person name="Valentin K."/>
            <person name="Van de Peer Y."/>
            <person name="Wheeler G."/>
            <person name="Dacks J.B."/>
            <person name="Delwiche C.F."/>
            <person name="Dyhrman S.T."/>
            <person name="Glockner G."/>
            <person name="John U."/>
            <person name="Richards T."/>
            <person name="Worden A.Z."/>
            <person name="Zhang X."/>
            <person name="Grigoriev I.V."/>
            <person name="Allen A.E."/>
            <person name="Bidle K."/>
            <person name="Borodovsky M."/>
            <person name="Bowler C."/>
            <person name="Brownlee C."/>
            <person name="Cock J.M."/>
            <person name="Elias M."/>
            <person name="Gladyshev V.N."/>
            <person name="Groth M."/>
            <person name="Guda C."/>
            <person name="Hadaegh A."/>
            <person name="Iglesias-Rodriguez M.D."/>
            <person name="Jenkins J."/>
            <person name="Jones B.M."/>
            <person name="Lawson T."/>
            <person name="Leese F."/>
            <person name="Lindquist E."/>
            <person name="Lobanov A."/>
            <person name="Lomsadze A."/>
            <person name="Malik S.B."/>
            <person name="Marsh M.E."/>
            <person name="Mackinder L."/>
            <person name="Mock T."/>
            <person name="Mueller-Roeber B."/>
            <person name="Pagarete A."/>
            <person name="Parker M."/>
            <person name="Probert I."/>
            <person name="Quesneville H."/>
            <person name="Raines C."/>
            <person name="Rensing S.A."/>
            <person name="Riano-Pachon D.M."/>
            <person name="Richier S."/>
            <person name="Rokitta S."/>
            <person name="Shiraiwa Y."/>
            <person name="Soanes D.M."/>
            <person name="van der Giezen M."/>
            <person name="Wahlund T.M."/>
            <person name="Williams B."/>
            <person name="Wilson W."/>
            <person name="Wolfe G."/>
            <person name="Wurch L.L."/>
        </authorList>
    </citation>
    <scope>NUCLEOTIDE SEQUENCE</scope>
</reference>